<dbReference type="PANTHER" id="PTHR35399">
    <property type="entry name" value="SLR8030 PROTEIN"/>
    <property type="match status" value="1"/>
</dbReference>
<reference evidence="2 3" key="1">
    <citation type="submission" date="2021-01" db="EMBL/GenBank/DDBJ databases">
        <title>Genomic Encyclopedia of Type Strains, Phase IV (KMG-IV): sequencing the most valuable type-strain genomes for metagenomic binning, comparative biology and taxonomic classification.</title>
        <authorList>
            <person name="Goeker M."/>
        </authorList>
    </citation>
    <scope>NUCLEOTIDE SEQUENCE [LARGE SCALE GENOMIC DNA]</scope>
    <source>
        <strain evidence="2 3">DSM 24834</strain>
    </source>
</reference>
<proteinExistence type="predicted"/>
<organism evidence="2 3">
    <name type="scientific">Rossellomorea pakistanensis</name>
    <dbReference type="NCBI Taxonomy" id="992288"/>
    <lineage>
        <taxon>Bacteria</taxon>
        <taxon>Bacillati</taxon>
        <taxon>Bacillota</taxon>
        <taxon>Bacilli</taxon>
        <taxon>Bacillales</taxon>
        <taxon>Bacillaceae</taxon>
        <taxon>Rossellomorea</taxon>
    </lineage>
</organism>
<evidence type="ECO:0000313" key="2">
    <source>
        <dbReference type="EMBL" id="MBM7586304.1"/>
    </source>
</evidence>
<accession>A0ABS2NEM3</accession>
<name>A0ABS2NEM3_9BACI</name>
<dbReference type="Proteomes" id="UP001646157">
    <property type="component" value="Unassembled WGS sequence"/>
</dbReference>
<keyword evidence="3" id="KW-1185">Reference proteome</keyword>
<sequence length="501" mass="54377">MTRQESGPKNLNRRDFIKLGGMSTVALTLGSAGLMGMNPAKSFAKSNGNPANKGQNSFSGFGPLVKDPGGVIDLPKGFQYRIISEEGKRMTNGAPIPGDFDGMAAFQGPGHLTILVRNHELSGSESAVPGKNPYNKQAPGGTTALVIGPDRRLFSEYVTSSGSLQNCAGGPTPWGTWLTCEENRTNDHGYVFEVMPNEPENNLSKTPIRDMGFFSHEATAIDPATGIVYLTEDDFRGKIDPNDPTNDERSSFLYRYIPNDTSKRPGALQKGGKLQAMAIEEKKNPDADFMNPGQRFGVVWKDVNKEEPHDDALASGCVRFNRLEGAYFAGGVFWFDDTAGGEKRLGQIYRYIPATETLELFYEGTEANKMESPDNICITPWGDLLFAEDGGNGNRVMGITPEGEVYPFVNNRLNGSEFCGPTFSPDGKTFFLNIQSPGITFAIWGPFPGRNPARQRYMGHAAPPADFAPKISAHSQEIAKANGISGLEAAAFLRHGVPLKL</sequence>
<dbReference type="NCBIfam" id="TIGR01409">
    <property type="entry name" value="TAT_signal_seq"/>
    <property type="match status" value="1"/>
</dbReference>
<feature type="region of interest" description="Disordered" evidence="1">
    <location>
        <begin position="123"/>
        <end position="142"/>
    </location>
</feature>
<dbReference type="InterPro" id="IPR006311">
    <property type="entry name" value="TAT_signal"/>
</dbReference>
<dbReference type="InterPro" id="IPR008557">
    <property type="entry name" value="PhoX"/>
</dbReference>
<evidence type="ECO:0000256" key="1">
    <source>
        <dbReference type="SAM" id="MobiDB-lite"/>
    </source>
</evidence>
<dbReference type="PANTHER" id="PTHR35399:SF4">
    <property type="entry name" value="MEMBRANE PROTEIN"/>
    <property type="match status" value="1"/>
</dbReference>
<dbReference type="RefSeq" id="WP_205173545.1">
    <property type="nucleotide sequence ID" value="NZ_JAFBDZ010000003.1"/>
</dbReference>
<protein>
    <submittedName>
        <fullName evidence="2">Secreted PhoX family phosphatase</fullName>
    </submittedName>
</protein>
<evidence type="ECO:0000313" key="3">
    <source>
        <dbReference type="Proteomes" id="UP001646157"/>
    </source>
</evidence>
<dbReference type="SUPFAM" id="SSF63825">
    <property type="entry name" value="YWTD domain"/>
    <property type="match status" value="1"/>
</dbReference>
<gene>
    <name evidence="2" type="ORF">JOC86_002856</name>
</gene>
<dbReference type="PROSITE" id="PS51318">
    <property type="entry name" value="TAT"/>
    <property type="match status" value="1"/>
</dbReference>
<dbReference type="InterPro" id="IPR019546">
    <property type="entry name" value="TAT_signal_bac_arc"/>
</dbReference>
<dbReference type="Pfam" id="PF05787">
    <property type="entry name" value="PhoX"/>
    <property type="match status" value="1"/>
</dbReference>
<dbReference type="EMBL" id="JAFBDZ010000003">
    <property type="protein sequence ID" value="MBM7586304.1"/>
    <property type="molecule type" value="Genomic_DNA"/>
</dbReference>
<comment type="caution">
    <text evidence="2">The sequence shown here is derived from an EMBL/GenBank/DDBJ whole genome shotgun (WGS) entry which is preliminary data.</text>
</comment>